<keyword evidence="1" id="KW-0812">Transmembrane</keyword>
<evidence type="ECO:0000313" key="2">
    <source>
        <dbReference type="EMBL" id="MPM39192.1"/>
    </source>
</evidence>
<name>A0A644ZE86_9ZZZZ</name>
<dbReference type="EMBL" id="VSSQ01008556">
    <property type="protein sequence ID" value="MPM39192.1"/>
    <property type="molecule type" value="Genomic_DNA"/>
</dbReference>
<organism evidence="2">
    <name type="scientific">bioreactor metagenome</name>
    <dbReference type="NCBI Taxonomy" id="1076179"/>
    <lineage>
        <taxon>unclassified sequences</taxon>
        <taxon>metagenomes</taxon>
        <taxon>ecological metagenomes</taxon>
    </lineage>
</organism>
<feature type="transmembrane region" description="Helical" evidence="1">
    <location>
        <begin position="84"/>
        <end position="104"/>
    </location>
</feature>
<gene>
    <name evidence="2" type="ORF">SDC9_85825</name>
</gene>
<keyword evidence="1" id="KW-1133">Transmembrane helix</keyword>
<dbReference type="AlphaFoldDB" id="A0A644ZE86"/>
<comment type="caution">
    <text evidence="2">The sequence shown here is derived from an EMBL/GenBank/DDBJ whole genome shotgun (WGS) entry which is preliminary data.</text>
</comment>
<keyword evidence="1" id="KW-0472">Membrane</keyword>
<evidence type="ECO:0000256" key="1">
    <source>
        <dbReference type="SAM" id="Phobius"/>
    </source>
</evidence>
<proteinExistence type="predicted"/>
<sequence length="192" mass="21426">MEQNEVTRCFLCGSVSSHVHAFARLSDKEAFLGVTTRSVCDNCLDRYIDRVKDGKKDRFTFLWPLIVLSFIGLLMHFTAEKAGYRTLGVLIVLLGIIIAGIAIYQQRKECTDARAASVEENRKKFSPIMCRENANKAGTQNKLVEMKLEYALDEYTIERIGKEAGVSLQTATLMKAIVLKAVVDTIGKQASN</sequence>
<feature type="transmembrane region" description="Helical" evidence="1">
    <location>
        <begin position="59"/>
        <end position="78"/>
    </location>
</feature>
<protein>
    <submittedName>
        <fullName evidence="2">Uncharacterized protein</fullName>
    </submittedName>
</protein>
<accession>A0A644ZE86</accession>
<reference evidence="2" key="1">
    <citation type="submission" date="2019-08" db="EMBL/GenBank/DDBJ databases">
        <authorList>
            <person name="Kucharzyk K."/>
            <person name="Murdoch R.W."/>
            <person name="Higgins S."/>
            <person name="Loffler F."/>
        </authorList>
    </citation>
    <scope>NUCLEOTIDE SEQUENCE</scope>
</reference>